<feature type="chain" id="PRO_5045470391" evidence="2">
    <location>
        <begin position="21"/>
        <end position="690"/>
    </location>
</feature>
<reference evidence="3 4" key="1">
    <citation type="submission" date="2024-08" db="EMBL/GenBank/DDBJ databases">
        <authorList>
            <person name="Cucini C."/>
            <person name="Frati F."/>
        </authorList>
    </citation>
    <scope>NUCLEOTIDE SEQUENCE [LARGE SCALE GENOMIC DNA]</scope>
</reference>
<protein>
    <submittedName>
        <fullName evidence="3">Uncharacterized protein</fullName>
    </submittedName>
</protein>
<gene>
    <name evidence="3" type="ORF">ODALV1_LOCUS19374</name>
</gene>
<keyword evidence="1" id="KW-1133">Transmembrane helix</keyword>
<feature type="signal peptide" evidence="2">
    <location>
        <begin position="1"/>
        <end position="20"/>
    </location>
</feature>
<sequence length="690" mass="79088">MIFKNFLLIFGLLYPVPNLAIPIFPIIFDTSCFVRIVYDANLNSTSSTPTKISLPLQTNPTSETTISYMIQDVSNFSFAFDVEDILDIDQLTIFDGYFPFFSKHYKICDVFILLTDTFNSTIAAIQQSGYSNSDDATFFVVLDSSNGSIMDNSIIAGFLSDFSSLETVSFSPIYSNLAFVPLLEYETKSETTGITTVYTYCYHCPKKIHEIGINSAEIETISLSLSNIRSKCKQLNNNGWNTKAIMLVAGPPITYKGLLSNLDQKIWNDRKSFKKHLNESYISQYFLFRMALDQMNMSFDPNLQRYHADDEAATYWHLNIKGIRVYLQVVRNDVAATRGTFILTYQETFTALYCMHTSELVKLKWDIYFTVLDFPSWILIIVAILAYAFIYNSFSQAIDLAWILLDMEFWRRHPRKILVYYMLGAMFLHWTYDSGMSTDFIHFDFPIYAREMFEKGYRFWNLEISTGMGEIGLVNSVVPEYYKKFIQENSGVSDIIDSAYINYGYNFSENVQGRLKSMADKKLLLQNGVENAYTFPSLFMTLSANKKAVVEQEFVCGILHQLPGTDMKQTNSYLIRGYLSRRFATVFERFLESGLQGYIQELITLQSALKLMLRVDDLNAVLSSSTLGVRTPLGIVCAAYMALSFTFLLLFIGSIIYEGKVTAKIMGVLKLKWERNPNNVQIFEEEEEEN</sequence>
<keyword evidence="1" id="KW-0472">Membrane</keyword>
<organism evidence="3 4">
    <name type="scientific">Orchesella dallaii</name>
    <dbReference type="NCBI Taxonomy" id="48710"/>
    <lineage>
        <taxon>Eukaryota</taxon>
        <taxon>Metazoa</taxon>
        <taxon>Ecdysozoa</taxon>
        <taxon>Arthropoda</taxon>
        <taxon>Hexapoda</taxon>
        <taxon>Collembola</taxon>
        <taxon>Entomobryomorpha</taxon>
        <taxon>Entomobryoidea</taxon>
        <taxon>Orchesellidae</taxon>
        <taxon>Orchesellinae</taxon>
        <taxon>Orchesella</taxon>
    </lineage>
</organism>
<dbReference type="Proteomes" id="UP001642540">
    <property type="component" value="Unassembled WGS sequence"/>
</dbReference>
<accession>A0ABP1RBF6</accession>
<feature type="transmembrane region" description="Helical" evidence="1">
    <location>
        <begin position="633"/>
        <end position="657"/>
    </location>
</feature>
<name>A0ABP1RBF6_9HEXA</name>
<evidence type="ECO:0000256" key="1">
    <source>
        <dbReference type="SAM" id="Phobius"/>
    </source>
</evidence>
<proteinExistence type="predicted"/>
<comment type="caution">
    <text evidence="3">The sequence shown here is derived from an EMBL/GenBank/DDBJ whole genome shotgun (WGS) entry which is preliminary data.</text>
</comment>
<keyword evidence="2" id="KW-0732">Signal</keyword>
<feature type="transmembrane region" description="Helical" evidence="1">
    <location>
        <begin position="417"/>
        <end position="432"/>
    </location>
</feature>
<evidence type="ECO:0000313" key="3">
    <source>
        <dbReference type="EMBL" id="CAL8121422.1"/>
    </source>
</evidence>
<dbReference type="EMBL" id="CAXLJM020000065">
    <property type="protein sequence ID" value="CAL8121422.1"/>
    <property type="molecule type" value="Genomic_DNA"/>
</dbReference>
<feature type="transmembrane region" description="Helical" evidence="1">
    <location>
        <begin position="377"/>
        <end position="405"/>
    </location>
</feature>
<keyword evidence="1" id="KW-0812">Transmembrane</keyword>
<keyword evidence="4" id="KW-1185">Reference proteome</keyword>
<evidence type="ECO:0000313" key="4">
    <source>
        <dbReference type="Proteomes" id="UP001642540"/>
    </source>
</evidence>
<evidence type="ECO:0000256" key="2">
    <source>
        <dbReference type="SAM" id="SignalP"/>
    </source>
</evidence>